<keyword evidence="2" id="KW-0325">Glycoprotein</keyword>
<comment type="caution">
    <text evidence="5">The sequence shown here is derived from an EMBL/GenBank/DDBJ whole genome shotgun (WGS) entry which is preliminary data.</text>
</comment>
<name>A0A836GP03_9HYME</name>
<evidence type="ECO:0000256" key="2">
    <source>
        <dbReference type="ARBA" id="ARBA00023180"/>
    </source>
</evidence>
<feature type="disulfide bond" evidence="3">
    <location>
        <begin position="59"/>
        <end position="416"/>
    </location>
</feature>
<dbReference type="PIRSF" id="PIRSF000894">
    <property type="entry name" value="Acid_phosphatase"/>
    <property type="match status" value="1"/>
</dbReference>
<dbReference type="Pfam" id="PF00328">
    <property type="entry name" value="His_Phos_2"/>
    <property type="match status" value="2"/>
</dbReference>
<dbReference type="InterPro" id="IPR029033">
    <property type="entry name" value="His_PPase_superfam"/>
</dbReference>
<sequence length="472" mass="55134">FRMLWKLSVKILIFCMVADISLTSNYSKCNDSYRCRLGSKTPYRCVANYDESTLEYPDCVEKKIWLIFRHGTRYPGKKYIPRMIEDLPELQHVILKNYENGATNLSADEVALFKKWKLSFTQGNMMKLAVEGENEMIDLGERYQARFPSLMPEAFNNQTYKVCTTKNPNILDIYSIFLPSSSAEFQFRFTATQRTEESARHFAVGLFGWHNSKNVWYPLPVYRDRVIRFYKACPRWRQEVDKNLDAKLEKTKFLDGKIVRNMLDNIKKRIGLNIDYETVNLMYTTCAFETALNQSIISPWCKIFSSNDFKKIFEYIEDLEFYWIDGYGYPLTYEQACAVLKDMFDFFGSNEAAVTTAYFTHSGTILKLIALLGLAKDAHPLTHDSFVLRKKEDKRAWRSSIIDTFATNMAFVLYDCEYYGPSVLFMLQERPVYLPGCPKDMPCPLNIMKAIYPDRDEECQFDAMCHITKQSN</sequence>
<dbReference type="PANTHER" id="PTHR20963">
    <property type="entry name" value="MULTIPLE INOSITOL POLYPHOSPHATE PHOSPHATASE-RELATED"/>
    <property type="match status" value="1"/>
</dbReference>
<gene>
    <name evidence="5" type="primary">Minpp1_0</name>
    <name evidence="5" type="ORF">G6Z76_0002982</name>
</gene>
<organism evidence="5 6">
    <name type="scientific">Acromyrmex charruanus</name>
    <dbReference type="NCBI Taxonomy" id="2715315"/>
    <lineage>
        <taxon>Eukaryota</taxon>
        <taxon>Metazoa</taxon>
        <taxon>Ecdysozoa</taxon>
        <taxon>Arthropoda</taxon>
        <taxon>Hexapoda</taxon>
        <taxon>Insecta</taxon>
        <taxon>Pterygota</taxon>
        <taxon>Neoptera</taxon>
        <taxon>Endopterygota</taxon>
        <taxon>Hymenoptera</taxon>
        <taxon>Apocrita</taxon>
        <taxon>Aculeata</taxon>
        <taxon>Formicoidea</taxon>
        <taxon>Formicidae</taxon>
        <taxon>Myrmicinae</taxon>
        <taxon>Acromyrmex</taxon>
    </lineage>
</organism>
<feature type="disulfide bond" evidence="3">
    <location>
        <begin position="437"/>
        <end position="443"/>
    </location>
</feature>
<feature type="non-terminal residue" evidence="5">
    <location>
        <position position="472"/>
    </location>
</feature>
<dbReference type="Proteomes" id="UP000669903">
    <property type="component" value="Unassembled WGS sequence"/>
</dbReference>
<dbReference type="CDD" id="cd07061">
    <property type="entry name" value="HP_HAP_like"/>
    <property type="match status" value="1"/>
</dbReference>
<feature type="non-terminal residue" evidence="5">
    <location>
        <position position="1"/>
    </location>
</feature>
<dbReference type="InterPro" id="IPR016274">
    <property type="entry name" value="Histidine_acid_Pase_euk"/>
</dbReference>
<evidence type="ECO:0000313" key="6">
    <source>
        <dbReference type="Proteomes" id="UP000669903"/>
    </source>
</evidence>
<dbReference type="GO" id="GO:0052745">
    <property type="term" value="F:inositol phosphate phosphatase activity"/>
    <property type="evidence" value="ECO:0007669"/>
    <property type="project" value="TreeGrafter"/>
</dbReference>
<dbReference type="GO" id="GO:0003993">
    <property type="term" value="F:acid phosphatase activity"/>
    <property type="evidence" value="ECO:0007669"/>
    <property type="project" value="TreeGrafter"/>
</dbReference>
<evidence type="ECO:0000256" key="1">
    <source>
        <dbReference type="ARBA" id="ARBA00022801"/>
    </source>
</evidence>
<keyword evidence="4" id="KW-0732">Signal</keyword>
<dbReference type="Gene3D" id="3.40.50.1240">
    <property type="entry name" value="Phosphoglycerate mutase-like"/>
    <property type="match status" value="1"/>
</dbReference>
<dbReference type="EMBL" id="JAANIC010001475">
    <property type="protein sequence ID" value="KAG5346623.1"/>
    <property type="molecule type" value="Genomic_DNA"/>
</dbReference>
<dbReference type="SUPFAM" id="SSF53254">
    <property type="entry name" value="Phosphoglycerate mutase-like"/>
    <property type="match status" value="1"/>
</dbReference>
<feature type="disulfide bond" evidence="3">
    <location>
        <begin position="286"/>
        <end position="301"/>
    </location>
</feature>
<dbReference type="PANTHER" id="PTHR20963:SF51">
    <property type="entry name" value="MULTIPLE INOSITOL POLYPHOSPHATE PHOSPHATASE 1"/>
    <property type="match status" value="1"/>
</dbReference>
<keyword evidence="1" id="KW-0378">Hydrolase</keyword>
<dbReference type="AlphaFoldDB" id="A0A836GP03"/>
<evidence type="ECO:0000256" key="4">
    <source>
        <dbReference type="SAM" id="SignalP"/>
    </source>
</evidence>
<proteinExistence type="predicted"/>
<reference evidence="5" key="1">
    <citation type="submission" date="2020-03" db="EMBL/GenBank/DDBJ databases">
        <title>Relaxed selection underlies rapid genomic changes in the transitions from sociality to social parasitism in ants.</title>
        <authorList>
            <person name="Bi X."/>
        </authorList>
    </citation>
    <scope>NUCLEOTIDE SEQUENCE</scope>
    <source>
        <strain evidence="5">BGI-DK2014a</strain>
        <tissue evidence="5">Whole body</tissue>
    </source>
</reference>
<dbReference type="InterPro" id="IPR000560">
    <property type="entry name" value="His_Pase_clade-2"/>
</dbReference>
<evidence type="ECO:0000256" key="3">
    <source>
        <dbReference type="PIRSR" id="PIRSR000894-2"/>
    </source>
</evidence>
<accession>A0A836GP03</accession>
<keyword evidence="3" id="KW-1015">Disulfide bond</keyword>
<feature type="signal peptide" evidence="4">
    <location>
        <begin position="1"/>
        <end position="23"/>
    </location>
</feature>
<protein>
    <submittedName>
        <fullName evidence="5">MINP1 phosphatase</fullName>
    </submittedName>
</protein>
<keyword evidence="6" id="KW-1185">Reference proteome</keyword>
<evidence type="ECO:0000313" key="5">
    <source>
        <dbReference type="EMBL" id="KAG5346623.1"/>
    </source>
</evidence>
<feature type="chain" id="PRO_5032469303" evidence="4">
    <location>
        <begin position="24"/>
        <end position="472"/>
    </location>
</feature>